<evidence type="ECO:0000256" key="1">
    <source>
        <dbReference type="SAM" id="Phobius"/>
    </source>
</evidence>
<dbReference type="Proteomes" id="UP000249542">
    <property type="component" value="Unassembled WGS sequence"/>
</dbReference>
<feature type="transmembrane region" description="Helical" evidence="1">
    <location>
        <begin position="30"/>
        <end position="51"/>
    </location>
</feature>
<dbReference type="AlphaFoldDB" id="A0A2W7IPV4"/>
<dbReference type="RefSeq" id="WP_111540456.1">
    <property type="nucleotide sequence ID" value="NZ_QKYV01000003.1"/>
</dbReference>
<comment type="caution">
    <text evidence="2">The sequence shown here is derived from an EMBL/GenBank/DDBJ whole genome shotgun (WGS) entry which is preliminary data.</text>
</comment>
<keyword evidence="1" id="KW-0472">Membrane</keyword>
<dbReference type="InterPro" id="IPR046125">
    <property type="entry name" value="DUF6122"/>
</dbReference>
<keyword evidence="3" id="KW-1185">Reference proteome</keyword>
<feature type="transmembrane region" description="Helical" evidence="1">
    <location>
        <begin position="86"/>
        <end position="107"/>
    </location>
</feature>
<keyword evidence="1" id="KW-1133">Transmembrane helix</keyword>
<keyword evidence="1" id="KW-0812">Transmembrane</keyword>
<proteinExistence type="predicted"/>
<accession>A0A2W7IPV4</accession>
<sequence>MFQNFVHYFLHFGFIALFAYLFDKKNWKKYYFVLLTTMIIDVDHLWATPIFDPNRCSINFHTFHTYIAVGVYLALLLLIKNKTAKIFFFGLLFHLVTDAIDCLWTNAWDLKVLL</sequence>
<protein>
    <recommendedName>
        <fullName evidence="4">LexA-binding, inner membrane-associated hydrolase</fullName>
    </recommendedName>
</protein>
<evidence type="ECO:0000313" key="2">
    <source>
        <dbReference type="EMBL" id="PZW41447.1"/>
    </source>
</evidence>
<gene>
    <name evidence="2" type="ORF">LX95_01123</name>
</gene>
<dbReference type="EMBL" id="QKYV01000003">
    <property type="protein sequence ID" value="PZW41447.1"/>
    <property type="molecule type" value="Genomic_DNA"/>
</dbReference>
<evidence type="ECO:0000313" key="3">
    <source>
        <dbReference type="Proteomes" id="UP000249542"/>
    </source>
</evidence>
<evidence type="ECO:0008006" key="4">
    <source>
        <dbReference type="Google" id="ProtNLM"/>
    </source>
</evidence>
<reference evidence="2 3" key="1">
    <citation type="submission" date="2018-06" db="EMBL/GenBank/DDBJ databases">
        <title>Genomic Encyclopedia of Archaeal and Bacterial Type Strains, Phase II (KMG-II): from individual species to whole genera.</title>
        <authorList>
            <person name="Goeker M."/>
        </authorList>
    </citation>
    <scope>NUCLEOTIDE SEQUENCE [LARGE SCALE GENOMIC DNA]</scope>
    <source>
        <strain evidence="2 3">DSM 15361</strain>
    </source>
</reference>
<feature type="transmembrane region" description="Helical" evidence="1">
    <location>
        <begin position="6"/>
        <end position="23"/>
    </location>
</feature>
<dbReference type="Pfam" id="PF19617">
    <property type="entry name" value="DUF6122"/>
    <property type="match status" value="1"/>
</dbReference>
<organism evidence="2 3">
    <name type="scientific">Mesonia algae</name>
    <dbReference type="NCBI Taxonomy" id="213248"/>
    <lineage>
        <taxon>Bacteria</taxon>
        <taxon>Pseudomonadati</taxon>
        <taxon>Bacteroidota</taxon>
        <taxon>Flavobacteriia</taxon>
        <taxon>Flavobacteriales</taxon>
        <taxon>Flavobacteriaceae</taxon>
        <taxon>Mesonia</taxon>
    </lineage>
</organism>
<feature type="transmembrane region" description="Helical" evidence="1">
    <location>
        <begin position="63"/>
        <end position="79"/>
    </location>
</feature>
<name>A0A2W7IPV4_9FLAO</name>